<keyword evidence="3" id="KW-1185">Reference proteome</keyword>
<protein>
    <submittedName>
        <fullName evidence="2">Uncharacterized protein</fullName>
    </submittedName>
</protein>
<evidence type="ECO:0000313" key="2">
    <source>
        <dbReference type="EMBL" id="KAH7018651.1"/>
    </source>
</evidence>
<keyword evidence="1" id="KW-0472">Membrane</keyword>
<proteinExistence type="predicted"/>
<name>A0ABQ8FRP9_9PEZI</name>
<accession>A0ABQ8FRP9</accession>
<organism evidence="2 3">
    <name type="scientific">Macrophomina phaseolina</name>
    <dbReference type="NCBI Taxonomy" id="35725"/>
    <lineage>
        <taxon>Eukaryota</taxon>
        <taxon>Fungi</taxon>
        <taxon>Dikarya</taxon>
        <taxon>Ascomycota</taxon>
        <taxon>Pezizomycotina</taxon>
        <taxon>Dothideomycetes</taxon>
        <taxon>Dothideomycetes incertae sedis</taxon>
        <taxon>Botryosphaeriales</taxon>
        <taxon>Botryosphaeriaceae</taxon>
        <taxon>Macrophomina</taxon>
    </lineage>
</organism>
<evidence type="ECO:0000256" key="1">
    <source>
        <dbReference type="SAM" id="Phobius"/>
    </source>
</evidence>
<sequence length="80" mass="8848">MDRKPGVCGRELLVSFLMELIALVIALQIYIRAVADAFSPRHDTSTTRRALDLSCQAMPAMAAQEYPRIRQSTTSPLARG</sequence>
<evidence type="ECO:0000313" key="3">
    <source>
        <dbReference type="Proteomes" id="UP000774617"/>
    </source>
</evidence>
<keyword evidence="1" id="KW-0812">Transmembrane</keyword>
<gene>
    <name evidence="2" type="ORF">B0J12DRAFT_688588</name>
</gene>
<keyword evidence="1" id="KW-1133">Transmembrane helix</keyword>
<reference evidence="2 3" key="1">
    <citation type="journal article" date="2021" name="Nat. Commun.">
        <title>Genetic determinants of endophytism in the Arabidopsis root mycobiome.</title>
        <authorList>
            <person name="Mesny F."/>
            <person name="Miyauchi S."/>
            <person name="Thiergart T."/>
            <person name="Pickel B."/>
            <person name="Atanasova L."/>
            <person name="Karlsson M."/>
            <person name="Huettel B."/>
            <person name="Barry K.W."/>
            <person name="Haridas S."/>
            <person name="Chen C."/>
            <person name="Bauer D."/>
            <person name="Andreopoulos W."/>
            <person name="Pangilinan J."/>
            <person name="LaButti K."/>
            <person name="Riley R."/>
            <person name="Lipzen A."/>
            <person name="Clum A."/>
            <person name="Drula E."/>
            <person name="Henrissat B."/>
            <person name="Kohler A."/>
            <person name="Grigoriev I.V."/>
            <person name="Martin F.M."/>
            <person name="Hacquard S."/>
        </authorList>
    </citation>
    <scope>NUCLEOTIDE SEQUENCE [LARGE SCALE GENOMIC DNA]</scope>
    <source>
        <strain evidence="2 3">MPI-SDFR-AT-0080</strain>
    </source>
</reference>
<dbReference type="Proteomes" id="UP000774617">
    <property type="component" value="Unassembled WGS sequence"/>
</dbReference>
<comment type="caution">
    <text evidence="2">The sequence shown here is derived from an EMBL/GenBank/DDBJ whole genome shotgun (WGS) entry which is preliminary data.</text>
</comment>
<feature type="transmembrane region" description="Helical" evidence="1">
    <location>
        <begin position="12"/>
        <end position="31"/>
    </location>
</feature>
<dbReference type="EMBL" id="JAGTJR010000071">
    <property type="protein sequence ID" value="KAH7018651.1"/>
    <property type="molecule type" value="Genomic_DNA"/>
</dbReference>